<dbReference type="CDD" id="cd01127">
    <property type="entry name" value="TrwB_TraG_TraD_VirD4"/>
    <property type="match status" value="1"/>
</dbReference>
<dbReference type="InterPro" id="IPR051539">
    <property type="entry name" value="T4SS-coupling_protein"/>
</dbReference>
<dbReference type="InterPro" id="IPR027417">
    <property type="entry name" value="P-loop_NTPase"/>
</dbReference>
<dbReference type="PANTHER" id="PTHR37937">
    <property type="entry name" value="CONJUGATIVE TRANSFER: DNA TRANSPORT"/>
    <property type="match status" value="1"/>
</dbReference>
<evidence type="ECO:0000256" key="4">
    <source>
        <dbReference type="ARBA" id="ARBA00022692"/>
    </source>
</evidence>
<protein>
    <submittedName>
        <fullName evidence="7">Type IV secretory system conjugative DNA transfer family protein</fullName>
    </submittedName>
</protein>
<sequence length="457" mass="51552">MKKHLDNFYVKSGLFNNYKIHNLNRSLIAIGGAGSGKTYSIINPLLGYCIPRKGVLTFDPKGELTSLINTIAKKHNKPIINFSLDNNYDVINPLTLCENKSDIIEFSSYFLSGIVGIPQQDNAKYFFNAAKSVLTGVIVYFRNKKPKLCTIPHIIALFLSAKPEQITSLLNSDEEAKRASQVLVSINEDKKLLGSVLSTFTAFFASLDTPLLFRNLVSHERLDLPNNPENPNVINLIFNLSKRDLYTPIYSSIIGMIIKKMNIPNQAKSAVIIDEFTVLSIPNYSNIPETSRSNGISNCIAIQDFSQLISRYGKEEASSIISNMGSQFLFRTTNPETLEHFQKMLGTREVENISNNNSTDLSFKYSQNKGIRDKNILSNEQVIKYKPGQCFAVIADGNKHFIENKRITGNHYLKNYSNKSPIKETSTDERRVYNQVYADIKSLLKRPQIATTEKFNM</sequence>
<dbReference type="InterPro" id="IPR003688">
    <property type="entry name" value="TraG/VirD4"/>
</dbReference>
<evidence type="ECO:0000256" key="1">
    <source>
        <dbReference type="ARBA" id="ARBA00004651"/>
    </source>
</evidence>
<dbReference type="SUPFAM" id="SSF52540">
    <property type="entry name" value="P-loop containing nucleoside triphosphate hydrolases"/>
    <property type="match status" value="1"/>
</dbReference>
<reference evidence="7 8" key="1">
    <citation type="submission" date="2019-06" db="EMBL/GenBank/DDBJ databases">
        <authorList>
            <person name="Meng X."/>
        </authorList>
    </citation>
    <scope>NUCLEOTIDE SEQUENCE [LARGE SCALE GENOMIC DNA]</scope>
    <source>
        <strain evidence="7 8">M625</strain>
    </source>
</reference>
<keyword evidence="3" id="KW-1003">Cell membrane</keyword>
<keyword evidence="8" id="KW-1185">Reference proteome</keyword>
<dbReference type="GO" id="GO:0005886">
    <property type="term" value="C:plasma membrane"/>
    <property type="evidence" value="ECO:0007669"/>
    <property type="project" value="UniProtKB-SubCell"/>
</dbReference>
<dbReference type="PANTHER" id="PTHR37937:SF1">
    <property type="entry name" value="CONJUGATIVE TRANSFER: DNA TRANSPORT"/>
    <property type="match status" value="1"/>
</dbReference>
<dbReference type="Proteomes" id="UP000315540">
    <property type="component" value="Unassembled WGS sequence"/>
</dbReference>
<keyword evidence="4" id="KW-0812">Transmembrane</keyword>
<dbReference type="EMBL" id="VFWZ01000003">
    <property type="protein sequence ID" value="TPN86076.1"/>
    <property type="molecule type" value="Genomic_DNA"/>
</dbReference>
<evidence type="ECO:0000256" key="6">
    <source>
        <dbReference type="ARBA" id="ARBA00023136"/>
    </source>
</evidence>
<dbReference type="AlphaFoldDB" id="A0A504J596"/>
<evidence type="ECO:0000256" key="2">
    <source>
        <dbReference type="ARBA" id="ARBA00008806"/>
    </source>
</evidence>
<comment type="caution">
    <text evidence="7">The sequence shown here is derived from an EMBL/GenBank/DDBJ whole genome shotgun (WGS) entry which is preliminary data.</text>
</comment>
<evidence type="ECO:0000256" key="5">
    <source>
        <dbReference type="ARBA" id="ARBA00022989"/>
    </source>
</evidence>
<evidence type="ECO:0000256" key="3">
    <source>
        <dbReference type="ARBA" id="ARBA00022475"/>
    </source>
</evidence>
<dbReference type="Gene3D" id="3.40.50.300">
    <property type="entry name" value="P-loop containing nucleotide triphosphate hydrolases"/>
    <property type="match status" value="1"/>
</dbReference>
<gene>
    <name evidence="7" type="ORF">FHK87_12445</name>
</gene>
<comment type="subcellular location">
    <subcellularLocation>
        <location evidence="1">Cell membrane</location>
        <topology evidence="1">Multi-pass membrane protein</topology>
    </subcellularLocation>
</comment>
<keyword evidence="5" id="KW-1133">Transmembrane helix</keyword>
<evidence type="ECO:0000313" key="7">
    <source>
        <dbReference type="EMBL" id="TPN86076.1"/>
    </source>
</evidence>
<organism evidence="7 8">
    <name type="scientific">Aquimarina algicola</name>
    <dbReference type="NCBI Taxonomy" id="2589995"/>
    <lineage>
        <taxon>Bacteria</taxon>
        <taxon>Pseudomonadati</taxon>
        <taxon>Bacteroidota</taxon>
        <taxon>Flavobacteriia</taxon>
        <taxon>Flavobacteriales</taxon>
        <taxon>Flavobacteriaceae</taxon>
        <taxon>Aquimarina</taxon>
    </lineage>
</organism>
<dbReference type="Pfam" id="PF02534">
    <property type="entry name" value="T4SS-DNA_transf"/>
    <property type="match status" value="1"/>
</dbReference>
<name>A0A504J596_9FLAO</name>
<dbReference type="RefSeq" id="WP_140593346.1">
    <property type="nucleotide sequence ID" value="NZ_VFWZ01000003.1"/>
</dbReference>
<comment type="similarity">
    <text evidence="2">Belongs to the VirD4/TraG family.</text>
</comment>
<dbReference type="OrthoDB" id="102453at2"/>
<accession>A0A504J596</accession>
<keyword evidence="6" id="KW-0472">Membrane</keyword>
<evidence type="ECO:0000313" key="8">
    <source>
        <dbReference type="Proteomes" id="UP000315540"/>
    </source>
</evidence>
<proteinExistence type="inferred from homology"/>